<dbReference type="EMBL" id="CABEIY010000007">
    <property type="protein sequence ID" value="VTT24404.1"/>
    <property type="molecule type" value="Genomic_DNA"/>
</dbReference>
<keyword evidence="1" id="KW-1133">Transmembrane helix</keyword>
<sequence length="43" mass="5165">MRKTYVSTSMKRKRFFTQLLTYLYLISLAIVILFPILVSQFSF</sequence>
<feature type="transmembrane region" description="Helical" evidence="1">
    <location>
        <begin position="21"/>
        <end position="41"/>
    </location>
</feature>
<protein>
    <submittedName>
        <fullName evidence="2">Maltodextrin transport system permease</fullName>
    </submittedName>
</protein>
<name>A0AAE9QXM6_STREQ</name>
<organism evidence="2 3">
    <name type="scientific">Streptococcus dysgalactiae subsp. equisimilis</name>
    <name type="common">Streptococcus equisimilis</name>
    <dbReference type="NCBI Taxonomy" id="119602"/>
    <lineage>
        <taxon>Bacteria</taxon>
        <taxon>Bacillati</taxon>
        <taxon>Bacillota</taxon>
        <taxon>Bacilli</taxon>
        <taxon>Lactobacillales</taxon>
        <taxon>Streptococcaceae</taxon>
        <taxon>Streptococcus</taxon>
    </lineage>
</organism>
<evidence type="ECO:0000313" key="3">
    <source>
        <dbReference type="Proteomes" id="UP000339049"/>
    </source>
</evidence>
<evidence type="ECO:0000256" key="1">
    <source>
        <dbReference type="SAM" id="Phobius"/>
    </source>
</evidence>
<gene>
    <name evidence="2" type="primary">malD_1</name>
    <name evidence="2" type="ORF">NCTC11557_01089</name>
</gene>
<reference evidence="2 3" key="1">
    <citation type="submission" date="2019-05" db="EMBL/GenBank/DDBJ databases">
        <authorList>
            <consortium name="Pathogen Informatics"/>
        </authorList>
    </citation>
    <scope>NUCLEOTIDE SEQUENCE [LARGE SCALE GENOMIC DNA]</scope>
    <source>
        <strain evidence="2 3">NCTC11557</strain>
    </source>
</reference>
<keyword evidence="1" id="KW-0472">Membrane</keyword>
<accession>A0AAE9QXM6</accession>
<comment type="caution">
    <text evidence="2">The sequence shown here is derived from an EMBL/GenBank/DDBJ whole genome shotgun (WGS) entry which is preliminary data.</text>
</comment>
<dbReference type="Proteomes" id="UP000339049">
    <property type="component" value="Unassembled WGS sequence"/>
</dbReference>
<proteinExistence type="predicted"/>
<evidence type="ECO:0000313" key="2">
    <source>
        <dbReference type="EMBL" id="VTT24404.1"/>
    </source>
</evidence>
<keyword evidence="1" id="KW-0812">Transmembrane</keyword>
<dbReference type="AlphaFoldDB" id="A0AAE9QXM6"/>